<dbReference type="CDD" id="cd02440">
    <property type="entry name" value="AdoMet_MTases"/>
    <property type="match status" value="1"/>
</dbReference>
<evidence type="ECO:0000313" key="7">
    <source>
        <dbReference type="EMBL" id="CUH98148.1"/>
    </source>
</evidence>
<evidence type="ECO:0000256" key="5">
    <source>
        <dbReference type="HAMAP-Rule" id="MF_00835"/>
    </source>
</evidence>
<protein>
    <recommendedName>
        <fullName evidence="5">Malonyl-[acyl-carrier protein] O-methyltransferase</fullName>
        <shortName evidence="5">Malonyl-ACP O-methyltransferase</shortName>
        <ecNumber evidence="5">2.1.1.197</ecNumber>
    </recommendedName>
    <alternativeName>
        <fullName evidence="5">Biotin synthesis protein BioC</fullName>
    </alternativeName>
</protein>
<evidence type="ECO:0000313" key="8">
    <source>
        <dbReference type="Proteomes" id="UP000051326"/>
    </source>
</evidence>
<dbReference type="GO" id="GO:0009102">
    <property type="term" value="P:biotin biosynthetic process"/>
    <property type="evidence" value="ECO:0007669"/>
    <property type="project" value="UniProtKB-UniRule"/>
</dbReference>
<dbReference type="UniPathway" id="UPA00078"/>
<dbReference type="GO" id="GO:0102130">
    <property type="term" value="F:malonyl-CoA methyltransferase activity"/>
    <property type="evidence" value="ECO:0007669"/>
    <property type="project" value="UniProtKB-EC"/>
</dbReference>
<name>A0A0P1H5F2_9RHOB</name>
<comment type="function">
    <text evidence="5">Converts the free carboxyl group of a malonyl-thioester to its methyl ester by transfer of a methyl group from S-adenosyl-L-methionine (SAM). It allows to synthesize pimeloyl-ACP via the fatty acid synthetic pathway.</text>
</comment>
<sequence length="263" mass="28416">MKDMTPPQLDQSRVRQSFRRGLQSYHRTASVQADIAARLAELLQAQGAPGQFEAALEFGCGTGHLTRQLVQRFGIGSLLLNDLVPEAASALQETGGAAPVQARFQAGPVESLPLPHGLDLIASASTVQWIPDLPALTARLAARLNPGGWLVLSGFGRSQFRELAALGSAAAAPSYLDAGEWRAVLPQCLDLLAVTQAPVVLEFDTALALLKHLRQTGVNGHAQQSWSRRHLRDFEDAYRARFGCDGKLPLTYDPVLLVARRRA</sequence>
<comment type="similarity">
    <text evidence="5">Belongs to the methyltransferase superfamily.</text>
</comment>
<dbReference type="AlphaFoldDB" id="A0A0P1H5F2"/>
<keyword evidence="4 5" id="KW-0093">Biotin biosynthesis</keyword>
<dbReference type="InterPro" id="IPR050602">
    <property type="entry name" value="Malonyl-ACP_OMT"/>
</dbReference>
<dbReference type="Pfam" id="PF13649">
    <property type="entry name" value="Methyltransf_25"/>
    <property type="match status" value="1"/>
</dbReference>
<dbReference type="Gene3D" id="3.40.50.150">
    <property type="entry name" value="Vaccinia Virus protein VP39"/>
    <property type="match status" value="1"/>
</dbReference>
<comment type="pathway">
    <text evidence="5">Cofactor biosynthesis; biotin biosynthesis.</text>
</comment>
<evidence type="ECO:0000259" key="6">
    <source>
        <dbReference type="Pfam" id="PF13649"/>
    </source>
</evidence>
<keyword evidence="2 5" id="KW-0808">Transferase</keyword>
<dbReference type="SUPFAM" id="SSF53335">
    <property type="entry name" value="S-adenosyl-L-methionine-dependent methyltransferases"/>
    <property type="match status" value="1"/>
</dbReference>
<dbReference type="InterPro" id="IPR029063">
    <property type="entry name" value="SAM-dependent_MTases_sf"/>
</dbReference>
<evidence type="ECO:0000256" key="3">
    <source>
        <dbReference type="ARBA" id="ARBA00022691"/>
    </source>
</evidence>
<reference evidence="7 8" key="1">
    <citation type="submission" date="2015-09" db="EMBL/GenBank/DDBJ databases">
        <authorList>
            <consortium name="Swine Surveillance"/>
        </authorList>
    </citation>
    <scope>NUCLEOTIDE SEQUENCE [LARGE SCALE GENOMIC DNA]</scope>
    <source>
        <strain evidence="7 8">CECT 8399</strain>
    </source>
</reference>
<dbReference type="HAMAP" id="MF_00835">
    <property type="entry name" value="BioC"/>
    <property type="match status" value="1"/>
</dbReference>
<keyword evidence="3 5" id="KW-0949">S-adenosyl-L-methionine</keyword>
<evidence type="ECO:0000256" key="1">
    <source>
        <dbReference type="ARBA" id="ARBA00022603"/>
    </source>
</evidence>
<keyword evidence="1 5" id="KW-0489">Methyltransferase</keyword>
<dbReference type="EMBL" id="CYSR01000002">
    <property type="protein sequence ID" value="CUH98148.1"/>
    <property type="molecule type" value="Genomic_DNA"/>
</dbReference>
<feature type="domain" description="Methyltransferase" evidence="6">
    <location>
        <begin position="56"/>
        <end position="148"/>
    </location>
</feature>
<organism evidence="7 8">
    <name type="scientific">Leisingera aquaemixtae</name>
    <dbReference type="NCBI Taxonomy" id="1396826"/>
    <lineage>
        <taxon>Bacteria</taxon>
        <taxon>Pseudomonadati</taxon>
        <taxon>Pseudomonadota</taxon>
        <taxon>Alphaproteobacteria</taxon>
        <taxon>Rhodobacterales</taxon>
        <taxon>Roseobacteraceae</taxon>
        <taxon>Leisingera</taxon>
    </lineage>
</organism>
<accession>A0A0P1H5F2</accession>
<dbReference type="EC" id="2.1.1.197" evidence="5"/>
<dbReference type="InterPro" id="IPR011814">
    <property type="entry name" value="BioC"/>
</dbReference>
<gene>
    <name evidence="5 7" type="primary">bioC</name>
    <name evidence="7" type="ORF">PHA8399_00257</name>
</gene>
<comment type="catalytic activity">
    <reaction evidence="5">
        <text>malonyl-[ACP] + S-adenosyl-L-methionine = malonyl-[ACP] methyl ester + S-adenosyl-L-homocysteine</text>
        <dbReference type="Rhea" id="RHEA:17105"/>
        <dbReference type="Rhea" id="RHEA-COMP:9623"/>
        <dbReference type="Rhea" id="RHEA-COMP:9954"/>
        <dbReference type="ChEBI" id="CHEBI:57856"/>
        <dbReference type="ChEBI" id="CHEBI:59789"/>
        <dbReference type="ChEBI" id="CHEBI:78449"/>
        <dbReference type="ChEBI" id="CHEBI:78845"/>
        <dbReference type="EC" id="2.1.1.197"/>
    </reaction>
</comment>
<dbReference type="GO" id="GO:0010340">
    <property type="term" value="F:carboxyl-O-methyltransferase activity"/>
    <property type="evidence" value="ECO:0007669"/>
    <property type="project" value="UniProtKB-UniRule"/>
</dbReference>
<dbReference type="Proteomes" id="UP000051326">
    <property type="component" value="Unassembled WGS sequence"/>
</dbReference>
<dbReference type="InterPro" id="IPR041698">
    <property type="entry name" value="Methyltransf_25"/>
</dbReference>
<dbReference type="STRING" id="1396826.PHA8399_00257"/>
<evidence type="ECO:0000256" key="2">
    <source>
        <dbReference type="ARBA" id="ARBA00022679"/>
    </source>
</evidence>
<dbReference type="PANTHER" id="PTHR13090">
    <property type="entry name" value="ARGININE-HYDROXYLASE NDUFAF5, MITOCHONDRIAL"/>
    <property type="match status" value="1"/>
</dbReference>
<evidence type="ECO:0000256" key="4">
    <source>
        <dbReference type="ARBA" id="ARBA00022756"/>
    </source>
</evidence>
<proteinExistence type="inferred from homology"/>
<dbReference type="PANTHER" id="PTHR13090:SF1">
    <property type="entry name" value="ARGININE-HYDROXYLASE NDUFAF5, MITOCHONDRIAL"/>
    <property type="match status" value="1"/>
</dbReference>
<dbReference type="GO" id="GO:0032259">
    <property type="term" value="P:methylation"/>
    <property type="evidence" value="ECO:0007669"/>
    <property type="project" value="UniProtKB-KW"/>
</dbReference>